<sequence length="138" mass="14797">MGTDPSTIDPNAAAGIGIVGTIIYLAFLVFTVVVFWKVFTKAGQPGWAAIIPIYNIYVWLKVAGRPGWWLVLFLIPFVNIVMALIVSIDVAKSFAKDTVFGVVGLWLFSVIGYAILAFGGAQYRGPAALAGQQPAYQG</sequence>
<evidence type="ECO:0000256" key="1">
    <source>
        <dbReference type="SAM" id="Phobius"/>
    </source>
</evidence>
<keyword evidence="1" id="KW-0812">Transmembrane</keyword>
<evidence type="ECO:0000313" key="2">
    <source>
        <dbReference type="EMBL" id="SDN88365.1"/>
    </source>
</evidence>
<keyword evidence="3" id="KW-1185">Reference proteome</keyword>
<feature type="transmembrane region" description="Helical" evidence="1">
    <location>
        <begin position="42"/>
        <end position="60"/>
    </location>
</feature>
<dbReference type="RefSeq" id="WP_218130141.1">
    <property type="nucleotide sequence ID" value="NZ_FNIX01000001.1"/>
</dbReference>
<dbReference type="AlphaFoldDB" id="A0A1H0F186"/>
<feature type="transmembrane region" description="Helical" evidence="1">
    <location>
        <begin position="67"/>
        <end position="88"/>
    </location>
</feature>
<accession>A0A1H0F186</accession>
<proteinExistence type="predicted"/>
<gene>
    <name evidence="2" type="ORF">SAMN05421507_101599</name>
</gene>
<organism evidence="2 3">
    <name type="scientific">Lentzea jiangxiensis</name>
    <dbReference type="NCBI Taxonomy" id="641025"/>
    <lineage>
        <taxon>Bacteria</taxon>
        <taxon>Bacillati</taxon>
        <taxon>Actinomycetota</taxon>
        <taxon>Actinomycetes</taxon>
        <taxon>Pseudonocardiales</taxon>
        <taxon>Pseudonocardiaceae</taxon>
        <taxon>Lentzea</taxon>
    </lineage>
</organism>
<dbReference type="Pfam" id="PF18936">
    <property type="entry name" value="DUF5684"/>
    <property type="match status" value="1"/>
</dbReference>
<feature type="transmembrane region" description="Helical" evidence="1">
    <location>
        <begin position="100"/>
        <end position="119"/>
    </location>
</feature>
<dbReference type="EMBL" id="FNIX01000001">
    <property type="protein sequence ID" value="SDN88365.1"/>
    <property type="molecule type" value="Genomic_DNA"/>
</dbReference>
<keyword evidence="1" id="KW-1133">Transmembrane helix</keyword>
<name>A0A1H0F186_9PSEU</name>
<dbReference type="STRING" id="641025.SAMN05421507_101599"/>
<protein>
    <recommendedName>
        <fullName evidence="4">Signal peptidase I</fullName>
    </recommendedName>
</protein>
<evidence type="ECO:0000313" key="3">
    <source>
        <dbReference type="Proteomes" id="UP000199691"/>
    </source>
</evidence>
<dbReference type="InterPro" id="IPR043739">
    <property type="entry name" value="DUF5684"/>
</dbReference>
<feature type="transmembrane region" description="Helical" evidence="1">
    <location>
        <begin position="12"/>
        <end position="36"/>
    </location>
</feature>
<reference evidence="3" key="1">
    <citation type="submission" date="2016-10" db="EMBL/GenBank/DDBJ databases">
        <authorList>
            <person name="Varghese N."/>
            <person name="Submissions S."/>
        </authorList>
    </citation>
    <scope>NUCLEOTIDE SEQUENCE [LARGE SCALE GENOMIC DNA]</scope>
    <source>
        <strain evidence="3">CGMCC 4.6609</strain>
    </source>
</reference>
<keyword evidence="1" id="KW-0472">Membrane</keyword>
<dbReference type="Proteomes" id="UP000199691">
    <property type="component" value="Unassembled WGS sequence"/>
</dbReference>
<evidence type="ECO:0008006" key="4">
    <source>
        <dbReference type="Google" id="ProtNLM"/>
    </source>
</evidence>